<dbReference type="PANTHER" id="PTHR11559">
    <property type="entry name" value="CARBOXYLESTERASE"/>
    <property type="match status" value="1"/>
</dbReference>
<dbReference type="RefSeq" id="WP_185663789.1">
    <property type="nucleotide sequence ID" value="NZ_JACLAW010000005.1"/>
</dbReference>
<feature type="signal peptide" evidence="1">
    <location>
        <begin position="1"/>
        <end position="19"/>
    </location>
</feature>
<feature type="chain" id="PRO_5030669197" evidence="1">
    <location>
        <begin position="20"/>
        <end position="538"/>
    </location>
</feature>
<protein>
    <submittedName>
        <fullName evidence="3">Carboxylesterase family protein</fullName>
    </submittedName>
</protein>
<evidence type="ECO:0000256" key="1">
    <source>
        <dbReference type="SAM" id="SignalP"/>
    </source>
</evidence>
<dbReference type="EMBL" id="JACLAW010000005">
    <property type="protein sequence ID" value="MBC2665538.1"/>
    <property type="molecule type" value="Genomic_DNA"/>
</dbReference>
<evidence type="ECO:0000259" key="2">
    <source>
        <dbReference type="Pfam" id="PF00135"/>
    </source>
</evidence>
<dbReference type="Proteomes" id="UP000566813">
    <property type="component" value="Unassembled WGS sequence"/>
</dbReference>
<comment type="caution">
    <text evidence="3">The sequence shown here is derived from an EMBL/GenBank/DDBJ whole genome shotgun (WGS) entry which is preliminary data.</text>
</comment>
<sequence>MAIALAAAPGLLGATQAAAKMDQPVHLDTGLVAGAPIADSPLTAFWGLPYAEAPTGKLRWRPPVPVKAWKGVRPADYQRPLCPDLPARNGRPEVARSEDCLNVDVVTGADSAAERRPVMVWIHGGTRGMGGSASPNINGAELARKGAVVVTINYRGGPFGLLATPELSRESGRGASGNYGLMDNVLALQWIQRNIAAFGGDPGNVTIIGESFGAATCHFLSLSPLAKGLFHRMITESHSLYPHDPLIMQVAAKYKPLKDAEADGLHFMEVAGAKSAADLRKLPWEKLVEAFEKSGAPEDFIWSYVIDGYVLPRNFSQTYEAGAHPAIPVLTGENRDENRASADTAFDLVAAGKAKRPNPAMYTGFLGVAGYRDYAAKRFGAMAEEYLGLYPGNTDREVFDSANAAIRDNQRISPWTWANLFTAKRSEPVFLYFFTHAPPGPNRGMIGAFHGSEIPYAFNRPGANWTDEDRRIADMMSTYWVNFARTGNPNSPDLPKWAAFDGKTERVMELGDHFQPIPLADNVRLDFWRRFYASQPAR</sequence>
<keyword evidence="4" id="KW-1185">Reference proteome</keyword>
<organism evidence="3 4">
    <name type="scientific">Novosphingobium flavum</name>
    <dbReference type="NCBI Taxonomy" id="1778672"/>
    <lineage>
        <taxon>Bacteria</taxon>
        <taxon>Pseudomonadati</taxon>
        <taxon>Pseudomonadota</taxon>
        <taxon>Alphaproteobacteria</taxon>
        <taxon>Sphingomonadales</taxon>
        <taxon>Sphingomonadaceae</taxon>
        <taxon>Novosphingobium</taxon>
    </lineage>
</organism>
<dbReference type="Gene3D" id="3.40.50.1820">
    <property type="entry name" value="alpha/beta hydrolase"/>
    <property type="match status" value="1"/>
</dbReference>
<gene>
    <name evidence="3" type="ORF">H7F51_08385</name>
</gene>
<dbReference type="AlphaFoldDB" id="A0A7X1FRC5"/>
<dbReference type="InterPro" id="IPR002018">
    <property type="entry name" value="CarbesteraseB"/>
</dbReference>
<dbReference type="InterPro" id="IPR029058">
    <property type="entry name" value="AB_hydrolase_fold"/>
</dbReference>
<dbReference type="InterPro" id="IPR050309">
    <property type="entry name" value="Type-B_Carboxylest/Lipase"/>
</dbReference>
<accession>A0A7X1FRC5</accession>
<keyword evidence="1" id="KW-0732">Signal</keyword>
<proteinExistence type="predicted"/>
<dbReference type="Pfam" id="PF00135">
    <property type="entry name" value="COesterase"/>
    <property type="match status" value="1"/>
</dbReference>
<evidence type="ECO:0000313" key="3">
    <source>
        <dbReference type="EMBL" id="MBC2665538.1"/>
    </source>
</evidence>
<feature type="domain" description="Carboxylesterase type B" evidence="2">
    <location>
        <begin position="24"/>
        <end position="515"/>
    </location>
</feature>
<reference evidence="3 4" key="1">
    <citation type="submission" date="2020-08" db="EMBL/GenBank/DDBJ databases">
        <title>The genome sequence of type strain Novosphingobium flavum NBRC 111647.</title>
        <authorList>
            <person name="Liu Y."/>
        </authorList>
    </citation>
    <scope>NUCLEOTIDE SEQUENCE [LARGE SCALE GENOMIC DNA]</scope>
    <source>
        <strain evidence="3 4">NBRC 111647</strain>
    </source>
</reference>
<name>A0A7X1FRC5_9SPHN</name>
<evidence type="ECO:0000313" key="4">
    <source>
        <dbReference type="Proteomes" id="UP000566813"/>
    </source>
</evidence>
<dbReference type="SUPFAM" id="SSF53474">
    <property type="entry name" value="alpha/beta-Hydrolases"/>
    <property type="match status" value="1"/>
</dbReference>